<dbReference type="RefSeq" id="WP_073571636.1">
    <property type="nucleotide sequence ID" value="NZ_FRXN01000002.1"/>
</dbReference>
<accession>A0A1M7ZBM6</accession>
<evidence type="ECO:0000313" key="2">
    <source>
        <dbReference type="EMBL" id="SHO62250.1"/>
    </source>
</evidence>
<dbReference type="STRING" id="1073327.SAMN04488108_2022"/>
<protein>
    <recommendedName>
        <fullName evidence="4">Dolichyl-phosphate-mannose-protein mannosyltransferase</fullName>
    </recommendedName>
</protein>
<feature type="transmembrane region" description="Helical" evidence="1">
    <location>
        <begin position="307"/>
        <end position="325"/>
    </location>
</feature>
<feature type="transmembrane region" description="Helical" evidence="1">
    <location>
        <begin position="12"/>
        <end position="30"/>
    </location>
</feature>
<evidence type="ECO:0000256" key="1">
    <source>
        <dbReference type="SAM" id="Phobius"/>
    </source>
</evidence>
<feature type="transmembrane region" description="Helical" evidence="1">
    <location>
        <begin position="244"/>
        <end position="273"/>
    </location>
</feature>
<keyword evidence="1" id="KW-1133">Transmembrane helix</keyword>
<sequence length="462" mass="53430">MFQFFKVNDPFRIIGLFLFLIIWTVVYLVFSNFPLTSTQLNWMLLGERLGDGYFLYQHILDDTGPLSGGFFFIMDFLFGRSPLALELFGRALVFFQVIYWNRTLIKYRVFDENTYLPGIIMLALFHLNFDMLSISPALLGGTFLMLALSQLFSQTLLQKDSSESTLLIGIYGGIATGFHPIYILFLPFLIFGGIAISGFTFRQLLLSLTGYFLPILLISVFYYWNNGLDEAFEVWPLIFFSEKYYYQSLVSWGILAAFPVLLAVIGFFISSVLRGATINQQKQRQLMVVWVIISCIGVIFSKRQASFQWVILLPGLSYLITQFFLNIKNRKIISPAFYLLVIGVPVLSWWYMNQEIQKESTYFVKETNSTEYMGKGIMVLGDDLSPYRYGIFEGPFLNFHLSKLFLEKERSLPQRAKLFQMIKGQSPEIILDQEGEFAKLLIDYPELEREYQVVSPGKYQIK</sequence>
<feature type="transmembrane region" description="Helical" evidence="1">
    <location>
        <begin position="168"/>
        <end position="192"/>
    </location>
</feature>
<gene>
    <name evidence="2" type="ORF">SAMN04488108_2022</name>
</gene>
<name>A0A1M7ZBM6_9BACT</name>
<dbReference type="OrthoDB" id="981402at2"/>
<keyword evidence="1" id="KW-0812">Transmembrane</keyword>
<keyword evidence="3" id="KW-1185">Reference proteome</keyword>
<proteinExistence type="predicted"/>
<feature type="transmembrane region" description="Helical" evidence="1">
    <location>
        <begin position="285"/>
        <end position="301"/>
    </location>
</feature>
<feature type="transmembrane region" description="Helical" evidence="1">
    <location>
        <begin position="204"/>
        <end position="224"/>
    </location>
</feature>
<dbReference type="Proteomes" id="UP000184609">
    <property type="component" value="Unassembled WGS sequence"/>
</dbReference>
<keyword evidence="1" id="KW-0472">Membrane</keyword>
<feature type="transmembrane region" description="Helical" evidence="1">
    <location>
        <begin position="332"/>
        <end position="352"/>
    </location>
</feature>
<evidence type="ECO:0008006" key="4">
    <source>
        <dbReference type="Google" id="ProtNLM"/>
    </source>
</evidence>
<evidence type="ECO:0000313" key="3">
    <source>
        <dbReference type="Proteomes" id="UP000184609"/>
    </source>
</evidence>
<reference evidence="3" key="1">
    <citation type="submission" date="2016-12" db="EMBL/GenBank/DDBJ databases">
        <authorList>
            <person name="Varghese N."/>
            <person name="Submissions S."/>
        </authorList>
    </citation>
    <scope>NUCLEOTIDE SEQUENCE [LARGE SCALE GENOMIC DNA]</scope>
    <source>
        <strain evidence="3">DSM 25035</strain>
    </source>
</reference>
<feature type="transmembrane region" description="Helical" evidence="1">
    <location>
        <begin position="83"/>
        <end position="101"/>
    </location>
</feature>
<feature type="transmembrane region" description="Helical" evidence="1">
    <location>
        <begin position="122"/>
        <end position="148"/>
    </location>
</feature>
<dbReference type="EMBL" id="FRXN01000002">
    <property type="protein sequence ID" value="SHO62250.1"/>
    <property type="molecule type" value="Genomic_DNA"/>
</dbReference>
<organism evidence="2 3">
    <name type="scientific">Algoriphagus zhangzhouensis</name>
    <dbReference type="NCBI Taxonomy" id="1073327"/>
    <lineage>
        <taxon>Bacteria</taxon>
        <taxon>Pseudomonadati</taxon>
        <taxon>Bacteroidota</taxon>
        <taxon>Cytophagia</taxon>
        <taxon>Cytophagales</taxon>
        <taxon>Cyclobacteriaceae</taxon>
        <taxon>Algoriphagus</taxon>
    </lineage>
</organism>
<dbReference type="AlphaFoldDB" id="A0A1M7ZBM6"/>